<keyword evidence="4" id="KW-0472">Membrane</keyword>
<reference evidence="5" key="1">
    <citation type="submission" date="2023-06" db="EMBL/GenBank/DDBJ databases">
        <title>Identification of two novel mycobacterium reveal diversities and complexities of Mycobacterium gordonae clade.</title>
        <authorList>
            <person name="Matsumoto Y."/>
            <person name="Nakamura S."/>
            <person name="Motooka D."/>
            <person name="Fukushima K."/>
        </authorList>
    </citation>
    <scope>NUCLEOTIDE SEQUENCE</scope>
    <source>
        <strain evidence="5">TY812</strain>
    </source>
</reference>
<name>A0A4R5WFP1_9MYCO</name>
<dbReference type="GO" id="GO:0016787">
    <property type="term" value="F:hydrolase activity"/>
    <property type="evidence" value="ECO:0007669"/>
    <property type="project" value="UniProtKB-KW"/>
</dbReference>
<comment type="subcellular location">
    <subcellularLocation>
        <location evidence="1">Secreted</location>
    </subcellularLocation>
</comment>
<evidence type="ECO:0000256" key="4">
    <source>
        <dbReference type="SAM" id="Phobius"/>
    </source>
</evidence>
<accession>A0A4R5WFP1</accession>
<feature type="transmembrane region" description="Helical" evidence="4">
    <location>
        <begin position="134"/>
        <end position="154"/>
    </location>
</feature>
<dbReference type="Gene3D" id="3.40.50.1820">
    <property type="entry name" value="alpha/beta hydrolase"/>
    <property type="match status" value="1"/>
</dbReference>
<protein>
    <submittedName>
        <fullName evidence="5">Alpha/beta hydrolase-fold protein</fullName>
    </submittedName>
</protein>
<dbReference type="GO" id="GO:0005576">
    <property type="term" value="C:extracellular region"/>
    <property type="evidence" value="ECO:0007669"/>
    <property type="project" value="UniProtKB-SubCell"/>
</dbReference>
<feature type="region of interest" description="Disordered" evidence="3">
    <location>
        <begin position="479"/>
        <end position="502"/>
    </location>
</feature>
<dbReference type="Pfam" id="PF00756">
    <property type="entry name" value="Esterase"/>
    <property type="match status" value="1"/>
</dbReference>
<dbReference type="PANTHER" id="PTHR48098:SF1">
    <property type="entry name" value="DIACYLGLYCEROL ACYLTRANSFERASE_MYCOLYLTRANSFERASE AG85A"/>
    <property type="match status" value="1"/>
</dbReference>
<gene>
    <name evidence="5" type="ORF">QXL92_10745</name>
</gene>
<evidence type="ECO:0000256" key="2">
    <source>
        <dbReference type="ARBA" id="ARBA00022525"/>
    </source>
</evidence>
<dbReference type="AlphaFoldDB" id="A0A4R5WFP1"/>
<organism evidence="5 6">
    <name type="scientific">Mycobacterium paragordonae</name>
    <dbReference type="NCBI Taxonomy" id="1389713"/>
    <lineage>
        <taxon>Bacteria</taxon>
        <taxon>Bacillati</taxon>
        <taxon>Actinomycetota</taxon>
        <taxon>Actinomycetes</taxon>
        <taxon>Mycobacteriales</taxon>
        <taxon>Mycobacteriaceae</taxon>
        <taxon>Mycobacterium</taxon>
    </lineage>
</organism>
<keyword evidence="2" id="KW-0964">Secreted</keyword>
<sequence length="502" mass="52644">MIPDGIPANNNEPVTASTPHSLAPAASADGFSTQAFSHTSLMHGWVPITVQVVTGVALLLAIGWRTRAWRLRWLPLAALAGGVAAYGTRAFVSRLSTEPVPGALWLWAGLAGMAVTVLVLGWRSAHWWRRGIALLAVPMCLFSTALTLNMWVGYFPTVQAAWGQLTSGPLPDQTDPATVTAMKGKGVRPPHGSVVPVVIPSDASHFKHRGELVYLPPAWFASDPPPRLPTVMMIGGQFNTPADWARAGNAVRTADAFAAAHDGNAPVLVFVDSGGAFNNDTECVNGRRGNAADHLTKDVVPFMVSKFGSSPEPANWGIAGWSMGGTCAVDLTVMHPGMFSAFVDVAGDLYPNAGNKEETISRLFGGNAEAWAAFDPTTVITRHGPYTGVAGWFAIPAHRELSIADTPAMRLAGRDAAANPSNQTAAANALCALGRSFDIDCAVIPQPGKHDWPFADQVFATALPWLAGRLGTPGVPRIPLPGTAAPPAPTPPANAQVVAAGR</sequence>
<evidence type="ECO:0000256" key="3">
    <source>
        <dbReference type="SAM" id="MobiDB-lite"/>
    </source>
</evidence>
<dbReference type="InterPro" id="IPR000801">
    <property type="entry name" value="Esterase-like"/>
</dbReference>
<feature type="transmembrane region" description="Helical" evidence="4">
    <location>
        <begin position="71"/>
        <end position="92"/>
    </location>
</feature>
<comment type="caution">
    <text evidence="5">The sequence shown here is derived from an EMBL/GenBank/DDBJ whole genome shotgun (WGS) entry which is preliminary data.</text>
</comment>
<evidence type="ECO:0000313" key="5">
    <source>
        <dbReference type="EMBL" id="MDP7735218.1"/>
    </source>
</evidence>
<keyword evidence="4" id="KW-1133">Transmembrane helix</keyword>
<feature type="compositionally biased region" description="Low complexity" evidence="3">
    <location>
        <begin position="493"/>
        <end position="502"/>
    </location>
</feature>
<evidence type="ECO:0000256" key="1">
    <source>
        <dbReference type="ARBA" id="ARBA00004613"/>
    </source>
</evidence>
<dbReference type="InterPro" id="IPR029058">
    <property type="entry name" value="AB_hydrolase_fold"/>
</dbReference>
<feature type="transmembrane region" description="Helical" evidence="4">
    <location>
        <begin position="104"/>
        <end position="122"/>
    </location>
</feature>
<dbReference type="EMBL" id="JAUFSA010000001">
    <property type="protein sequence ID" value="MDP7735218.1"/>
    <property type="molecule type" value="Genomic_DNA"/>
</dbReference>
<proteinExistence type="predicted"/>
<evidence type="ECO:0000313" key="6">
    <source>
        <dbReference type="Proteomes" id="UP001229081"/>
    </source>
</evidence>
<dbReference type="PANTHER" id="PTHR48098">
    <property type="entry name" value="ENTEROCHELIN ESTERASE-RELATED"/>
    <property type="match status" value="1"/>
</dbReference>
<dbReference type="RefSeq" id="WP_133437665.1">
    <property type="nucleotide sequence ID" value="NZ_JAUFSA010000001.1"/>
</dbReference>
<dbReference type="SUPFAM" id="SSF53474">
    <property type="entry name" value="alpha/beta-Hydrolases"/>
    <property type="match status" value="1"/>
</dbReference>
<keyword evidence="4" id="KW-0812">Transmembrane</keyword>
<feature type="transmembrane region" description="Helical" evidence="4">
    <location>
        <begin position="45"/>
        <end position="64"/>
    </location>
</feature>
<dbReference type="InterPro" id="IPR050583">
    <property type="entry name" value="Mycobacterial_A85_antigen"/>
</dbReference>
<feature type="compositionally biased region" description="Pro residues" evidence="3">
    <location>
        <begin position="479"/>
        <end position="492"/>
    </location>
</feature>
<keyword evidence="5" id="KW-0378">Hydrolase</keyword>
<dbReference type="Proteomes" id="UP001229081">
    <property type="component" value="Unassembled WGS sequence"/>
</dbReference>
<dbReference type="GO" id="GO:0016747">
    <property type="term" value="F:acyltransferase activity, transferring groups other than amino-acyl groups"/>
    <property type="evidence" value="ECO:0007669"/>
    <property type="project" value="TreeGrafter"/>
</dbReference>